<sequence>MHHLERLVLLLTVPLFLASCMNASLEAFSSQLRATGTLQPAYKPSDIVPIRWATAHGTMEPDYLTLEMSSDGGSTWTMIESRLENDGEYDWNISTLTPTVYSVRLTAVIRASQDIVEVGSFLLDNQVPVVGADQTIVVTEDTPQSFTLNAPTENDQYRIVFVSSPTRGTLTGCVANSNVLNCLYSPNLNNEIDDSFTYKIVDRAGNESAVATVTLDVTPVNDIPVIQTLACPTTIGENYNYSCTIAATDVDLPSPLTLTYHLDGTTTCGGWLSIDANTGEVSGTPGAAEVGTNCQVDVYAEDNVAGQSTRFSWNISVTNSAPIINVTGGPYSLLEDAAFAVIIPGANVSSIEESGSTYSLVTPTASGDHCVDHVASPAASNLTIDASTGEVSFRPAPDYQGVCYIRIALTDSFPSTGYTEVALTVTNVQDAPVVATNLTPCSASATEDVAYSCTVAITDPDPENLTVIRDGSDDCVWLTETPSSDGRTVTISGTPDNSNVGGCQLEIRATDPNAASHMQSLAITVANAAPTLTIATPDVLTEDDASFASSVVEVLSDADVSSLDEGQGVYSLVYTGLSGTACNDTSVVATPASDILINTTTGAVSIKPRAHYFGSCFAKIRFNDGNGAGNSIVDQEIEIIVNPVNDAPTITSVPTTWEILLDPSGNKVENVPLTLSVGPANESAQTASLICTNSNPTRLNVNCSATRVGDGSVNIVLTATPGVDSSAVVTVKVKDDAGGTDESTVATINVSLTDAVVLAPIAVDTLNYDIWSKASTEYSTAVANSSRTFVVRVNPGVKVYSNDPQYAAMVTGTSSGALSTTARVRLINQGSIIGASGAGGASAASGDPGPLRQGQDGGTAFQVYALHANVTIINEGFIFGGGGGGGRGGTDNNDGAQGQGGAGEGPLAAAVAGSAGASSGGVGGGAATAVAVGVTVHDYIPSNGAAQINASAGQGGSSCLIGSALGNDPGQAKFGRGGFGAGFGGGAGTCSLSYGGGGGGGYFGGGGGSGGLSDVSDGANVNTDVNGYNGGNGGAAIQVPNSVVNPGDVNIVILPEAGSQIAGCVWNDISQRYLTGVTGDSDVNTRTLTFSSTAAQSVNAPSSVRVWNNGRGKAYR</sequence>
<dbReference type="InterPro" id="IPR015919">
    <property type="entry name" value="Cadherin-like_sf"/>
</dbReference>
<accession>A0A162G0E9</accession>
<evidence type="ECO:0000259" key="2">
    <source>
        <dbReference type="SMART" id="SM00736"/>
    </source>
</evidence>
<gene>
    <name evidence="3" type="ORF">AZI87_16930</name>
</gene>
<feature type="domain" description="Dystroglycan-type cadherin-like" evidence="2">
    <location>
        <begin position="433"/>
        <end position="532"/>
    </location>
</feature>
<dbReference type="SUPFAM" id="SSF49313">
    <property type="entry name" value="Cadherin-like"/>
    <property type="match status" value="2"/>
</dbReference>
<dbReference type="GO" id="GO:0016020">
    <property type="term" value="C:membrane"/>
    <property type="evidence" value="ECO:0007669"/>
    <property type="project" value="InterPro"/>
</dbReference>
<dbReference type="GO" id="GO:0005509">
    <property type="term" value="F:calcium ion binding"/>
    <property type="evidence" value="ECO:0007669"/>
    <property type="project" value="InterPro"/>
</dbReference>
<name>A0A162G0E9_BDEBC</name>
<dbReference type="PROSITE" id="PS51257">
    <property type="entry name" value="PROKAR_LIPOPROTEIN"/>
    <property type="match status" value="1"/>
</dbReference>
<evidence type="ECO:0000313" key="3">
    <source>
        <dbReference type="EMBL" id="KYG62945.1"/>
    </source>
</evidence>
<evidence type="ECO:0000256" key="1">
    <source>
        <dbReference type="SAM" id="MobiDB-lite"/>
    </source>
</evidence>
<dbReference type="InterPro" id="IPR006644">
    <property type="entry name" value="Cadg"/>
</dbReference>
<reference evidence="3" key="1">
    <citation type="submission" date="2016-03" db="EMBL/GenBank/DDBJ databases">
        <authorList>
            <person name="Ploux O."/>
        </authorList>
    </citation>
    <scope>NUCLEOTIDE SEQUENCE [LARGE SCALE GENOMIC DNA]</scope>
    <source>
        <strain evidence="3">EC13</strain>
    </source>
</reference>
<feature type="domain" description="Dystroglycan-type cadherin-like" evidence="2">
    <location>
        <begin position="225"/>
        <end position="322"/>
    </location>
</feature>
<dbReference type="Proteomes" id="UP000075799">
    <property type="component" value="Unassembled WGS sequence"/>
</dbReference>
<organism evidence="3">
    <name type="scientific">Bdellovibrio bacteriovorus</name>
    <dbReference type="NCBI Taxonomy" id="959"/>
    <lineage>
        <taxon>Bacteria</taxon>
        <taxon>Pseudomonadati</taxon>
        <taxon>Bdellovibrionota</taxon>
        <taxon>Bdellovibrionia</taxon>
        <taxon>Bdellovibrionales</taxon>
        <taxon>Pseudobdellovibrionaceae</taxon>
        <taxon>Bdellovibrio</taxon>
    </lineage>
</organism>
<dbReference type="SMART" id="SM00736">
    <property type="entry name" value="CADG"/>
    <property type="match status" value="2"/>
</dbReference>
<dbReference type="EMBL" id="LUKD01000008">
    <property type="protein sequence ID" value="KYG62945.1"/>
    <property type="molecule type" value="Genomic_DNA"/>
</dbReference>
<dbReference type="AlphaFoldDB" id="A0A162G0E9"/>
<dbReference type="Gene3D" id="2.60.40.10">
    <property type="entry name" value="Immunoglobulins"/>
    <property type="match status" value="2"/>
</dbReference>
<feature type="region of interest" description="Disordered" evidence="1">
    <location>
        <begin position="884"/>
        <end position="904"/>
    </location>
</feature>
<dbReference type="Pfam" id="PF05345">
    <property type="entry name" value="He_PIG"/>
    <property type="match status" value="1"/>
</dbReference>
<comment type="caution">
    <text evidence="3">The sequence shown here is derived from an EMBL/GenBank/DDBJ whole genome shotgun (WGS) entry which is preliminary data.</text>
</comment>
<protein>
    <recommendedName>
        <fullName evidence="2">Dystroglycan-type cadherin-like domain-containing protein</fullName>
    </recommendedName>
</protein>
<dbReference type="Pfam" id="PF17963">
    <property type="entry name" value="Big_9"/>
    <property type="match status" value="1"/>
</dbReference>
<proteinExistence type="predicted"/>
<dbReference type="InterPro" id="IPR013783">
    <property type="entry name" value="Ig-like_fold"/>
</dbReference>